<dbReference type="GO" id="GO:0005634">
    <property type="term" value="C:nucleus"/>
    <property type="evidence" value="ECO:0007669"/>
    <property type="project" value="TreeGrafter"/>
</dbReference>
<dbReference type="InterPro" id="IPR008266">
    <property type="entry name" value="Tyr_kinase_AS"/>
</dbReference>
<evidence type="ECO:0000256" key="3">
    <source>
        <dbReference type="ARBA" id="ARBA00022741"/>
    </source>
</evidence>
<dbReference type="InterPro" id="IPR051175">
    <property type="entry name" value="CLK_kinases"/>
</dbReference>
<dbReference type="GO" id="GO:0005524">
    <property type="term" value="F:ATP binding"/>
    <property type="evidence" value="ECO:0007669"/>
    <property type="project" value="UniProtKB-KW"/>
</dbReference>
<accession>A0A9W8U465</accession>
<feature type="domain" description="Protein kinase" evidence="6">
    <location>
        <begin position="39"/>
        <end position="433"/>
    </location>
</feature>
<dbReference type="Gene3D" id="1.10.510.10">
    <property type="entry name" value="Transferase(Phosphotransferase) domain 1"/>
    <property type="match status" value="1"/>
</dbReference>
<dbReference type="InterPro" id="IPR011009">
    <property type="entry name" value="Kinase-like_dom_sf"/>
</dbReference>
<evidence type="ECO:0000256" key="5">
    <source>
        <dbReference type="ARBA" id="ARBA00022840"/>
    </source>
</evidence>
<reference evidence="7 8" key="1">
    <citation type="journal article" date="2023" name="Proc. Natl. Acad. Sci. U.S.A.">
        <title>A global phylogenomic analysis of the shiitake genus Lentinula.</title>
        <authorList>
            <person name="Sierra-Patev S."/>
            <person name="Min B."/>
            <person name="Naranjo-Ortiz M."/>
            <person name="Looney B."/>
            <person name="Konkel Z."/>
            <person name="Slot J.C."/>
            <person name="Sakamoto Y."/>
            <person name="Steenwyk J.L."/>
            <person name="Rokas A."/>
            <person name="Carro J."/>
            <person name="Camarero S."/>
            <person name="Ferreira P."/>
            <person name="Molpeceres G."/>
            <person name="Ruiz-Duenas F.J."/>
            <person name="Serrano A."/>
            <person name="Henrissat B."/>
            <person name="Drula E."/>
            <person name="Hughes K.W."/>
            <person name="Mata J.L."/>
            <person name="Ishikawa N.K."/>
            <person name="Vargas-Isla R."/>
            <person name="Ushijima S."/>
            <person name="Smith C.A."/>
            <person name="Donoghue J."/>
            <person name="Ahrendt S."/>
            <person name="Andreopoulos W."/>
            <person name="He G."/>
            <person name="LaButti K."/>
            <person name="Lipzen A."/>
            <person name="Ng V."/>
            <person name="Riley R."/>
            <person name="Sandor L."/>
            <person name="Barry K."/>
            <person name="Martinez A.T."/>
            <person name="Xiao Y."/>
            <person name="Gibbons J.G."/>
            <person name="Terashima K."/>
            <person name="Grigoriev I.V."/>
            <person name="Hibbett D."/>
        </authorList>
    </citation>
    <scope>NUCLEOTIDE SEQUENCE [LARGE SCALE GENOMIC DNA]</scope>
    <source>
        <strain evidence="7 8">TFB7810</strain>
    </source>
</reference>
<keyword evidence="5" id="KW-0067">ATP-binding</keyword>
<protein>
    <submittedName>
        <fullName evidence="7">Kinase-like domain-containing protein</fullName>
    </submittedName>
</protein>
<dbReference type="Proteomes" id="UP001142393">
    <property type="component" value="Unassembled WGS sequence"/>
</dbReference>
<dbReference type="SMART" id="SM00220">
    <property type="entry name" value="S_TKc"/>
    <property type="match status" value="1"/>
</dbReference>
<evidence type="ECO:0000256" key="2">
    <source>
        <dbReference type="ARBA" id="ARBA00022679"/>
    </source>
</evidence>
<keyword evidence="2" id="KW-0808">Transferase</keyword>
<dbReference type="PANTHER" id="PTHR45646:SF11">
    <property type="entry name" value="SERINE_THREONINE-PROTEIN KINASE DOA"/>
    <property type="match status" value="1"/>
</dbReference>
<dbReference type="PROSITE" id="PS00109">
    <property type="entry name" value="PROTEIN_KINASE_TYR"/>
    <property type="match status" value="1"/>
</dbReference>
<evidence type="ECO:0000256" key="4">
    <source>
        <dbReference type="ARBA" id="ARBA00022777"/>
    </source>
</evidence>
<evidence type="ECO:0000313" key="7">
    <source>
        <dbReference type="EMBL" id="KAJ3751405.1"/>
    </source>
</evidence>
<dbReference type="InterPro" id="IPR000719">
    <property type="entry name" value="Prot_kinase_dom"/>
</dbReference>
<dbReference type="AlphaFoldDB" id="A0A9W8U465"/>
<keyword evidence="1" id="KW-0723">Serine/threonine-protein kinase</keyword>
<keyword evidence="3" id="KW-0547">Nucleotide-binding</keyword>
<keyword evidence="8" id="KW-1185">Reference proteome</keyword>
<keyword evidence="4 7" id="KW-0418">Kinase</keyword>
<dbReference type="Pfam" id="PF00069">
    <property type="entry name" value="Pkinase"/>
    <property type="match status" value="1"/>
</dbReference>
<name>A0A9W8U465_9AGAR</name>
<dbReference type="SUPFAM" id="SSF56112">
    <property type="entry name" value="Protein kinase-like (PK-like)"/>
    <property type="match status" value="1"/>
</dbReference>
<evidence type="ECO:0000256" key="1">
    <source>
        <dbReference type="ARBA" id="ARBA00022527"/>
    </source>
</evidence>
<evidence type="ECO:0000259" key="6">
    <source>
        <dbReference type="PROSITE" id="PS50011"/>
    </source>
</evidence>
<gene>
    <name evidence="7" type="ORF">DFH05DRAFT_1387043</name>
</gene>
<comment type="caution">
    <text evidence="7">The sequence shown here is derived from an EMBL/GenBank/DDBJ whole genome shotgun (WGS) entry which is preliminary data.</text>
</comment>
<dbReference type="GO" id="GO:0043484">
    <property type="term" value="P:regulation of RNA splicing"/>
    <property type="evidence" value="ECO:0007669"/>
    <property type="project" value="TreeGrafter"/>
</dbReference>
<dbReference type="Gene3D" id="3.30.200.20">
    <property type="entry name" value="Phosphorylase Kinase, domain 1"/>
    <property type="match status" value="1"/>
</dbReference>
<dbReference type="EMBL" id="JANVFU010000001">
    <property type="protein sequence ID" value="KAJ3751405.1"/>
    <property type="molecule type" value="Genomic_DNA"/>
</dbReference>
<dbReference type="PANTHER" id="PTHR45646">
    <property type="entry name" value="SERINE/THREONINE-PROTEIN KINASE DOA-RELATED"/>
    <property type="match status" value="1"/>
</dbReference>
<dbReference type="PROSITE" id="PS50011">
    <property type="entry name" value="PROTEIN_KINASE_DOM"/>
    <property type="match status" value="1"/>
</dbReference>
<proteinExistence type="predicted"/>
<sequence length="435" mass="48139">MTGLHFIPSQLDNVEDAQEYQPGGLHPISIGDTFVGGRYRVIHKLGHGGSSTVWMARDHLQDAPKGRVVTLKALRADVSFKAASDIPELIIPRLLAAVLPPSGDLQTIQDHFLVDGPNGTHRILISPFAGPSILAMYDSPGRVSGSRRLRSTLARRVARQTVTAVCHMHRAGIVHGDLTTSNILFCIADHVLKWSDAEIYARLGSPETETVRTRSGAPVGPHAPAELVAPIENSTLTDSSLLQESVEIIDFGQSYVIADLPSNHQSGTVIHYQSPEARFERRAEVEADTWSLGCAIFEIRAGFPLFEPFLGSDVDILRQTVETLGKLPSPWWDSFEERTAWFDEQSGEPKSLEEQEDAGSLMKAVKSSIREKLRTVGVDDDLSYGDEGPMMEKCGTRMREEEVELLGDLLEKMLKYRPQERIGVGEVLEHPWFKM</sequence>
<dbReference type="GO" id="GO:0004674">
    <property type="term" value="F:protein serine/threonine kinase activity"/>
    <property type="evidence" value="ECO:0007669"/>
    <property type="project" value="UniProtKB-KW"/>
</dbReference>
<organism evidence="7 8">
    <name type="scientific">Lentinula detonsa</name>
    <dbReference type="NCBI Taxonomy" id="2804962"/>
    <lineage>
        <taxon>Eukaryota</taxon>
        <taxon>Fungi</taxon>
        <taxon>Dikarya</taxon>
        <taxon>Basidiomycota</taxon>
        <taxon>Agaricomycotina</taxon>
        <taxon>Agaricomycetes</taxon>
        <taxon>Agaricomycetidae</taxon>
        <taxon>Agaricales</taxon>
        <taxon>Marasmiineae</taxon>
        <taxon>Omphalotaceae</taxon>
        <taxon>Lentinula</taxon>
    </lineage>
</organism>
<evidence type="ECO:0000313" key="8">
    <source>
        <dbReference type="Proteomes" id="UP001142393"/>
    </source>
</evidence>